<feature type="region of interest" description="Disordered" evidence="1">
    <location>
        <begin position="49"/>
        <end position="78"/>
    </location>
</feature>
<proteinExistence type="predicted"/>
<dbReference type="EMBL" id="BAABIC010000018">
    <property type="protein sequence ID" value="GAA4703471.1"/>
    <property type="molecule type" value="Genomic_DNA"/>
</dbReference>
<organism evidence="2 3">
    <name type="scientific">Pseudonocardia yuanmonensis</name>
    <dbReference type="NCBI Taxonomy" id="1095914"/>
    <lineage>
        <taxon>Bacteria</taxon>
        <taxon>Bacillati</taxon>
        <taxon>Actinomycetota</taxon>
        <taxon>Actinomycetes</taxon>
        <taxon>Pseudonocardiales</taxon>
        <taxon>Pseudonocardiaceae</taxon>
        <taxon>Pseudonocardia</taxon>
    </lineage>
</organism>
<accession>A0ABP8X974</accession>
<dbReference type="RefSeq" id="WP_345383063.1">
    <property type="nucleotide sequence ID" value="NZ_BAABIC010000018.1"/>
</dbReference>
<dbReference type="SUPFAM" id="SSF46565">
    <property type="entry name" value="Chaperone J-domain"/>
    <property type="match status" value="1"/>
</dbReference>
<reference evidence="3" key="1">
    <citation type="journal article" date="2019" name="Int. J. Syst. Evol. Microbiol.">
        <title>The Global Catalogue of Microorganisms (GCM) 10K type strain sequencing project: providing services to taxonomists for standard genome sequencing and annotation.</title>
        <authorList>
            <consortium name="The Broad Institute Genomics Platform"/>
            <consortium name="The Broad Institute Genome Sequencing Center for Infectious Disease"/>
            <person name="Wu L."/>
            <person name="Ma J."/>
        </authorList>
    </citation>
    <scope>NUCLEOTIDE SEQUENCE [LARGE SCALE GENOMIC DNA]</scope>
    <source>
        <strain evidence="3">JCM 18055</strain>
    </source>
</reference>
<feature type="region of interest" description="Disordered" evidence="1">
    <location>
        <begin position="103"/>
        <end position="122"/>
    </location>
</feature>
<feature type="compositionally biased region" description="Basic and acidic residues" evidence="1">
    <location>
        <begin position="108"/>
        <end position="122"/>
    </location>
</feature>
<evidence type="ECO:0000313" key="2">
    <source>
        <dbReference type="EMBL" id="GAA4703471.1"/>
    </source>
</evidence>
<evidence type="ECO:0000256" key="1">
    <source>
        <dbReference type="SAM" id="MobiDB-lite"/>
    </source>
</evidence>
<evidence type="ECO:0000313" key="3">
    <source>
        <dbReference type="Proteomes" id="UP001500325"/>
    </source>
</evidence>
<evidence type="ECO:0008006" key="4">
    <source>
        <dbReference type="Google" id="ProtNLM"/>
    </source>
</evidence>
<sequence length="122" mass="13550">MTDGAELPETWTQSWTREERAAYRAFVRDHHPDRGGDPEAFVEGLARLRAARDGGPADAVRSTGPPGSAHPDPDVRRYDAPVEIVPDLPLAVRIVVAAIRTARRRARTRVDRHDPDPGVERE</sequence>
<gene>
    <name evidence="2" type="ORF">GCM10023215_48760</name>
</gene>
<keyword evidence="3" id="KW-1185">Reference proteome</keyword>
<dbReference type="Proteomes" id="UP001500325">
    <property type="component" value="Unassembled WGS sequence"/>
</dbReference>
<comment type="caution">
    <text evidence="2">The sequence shown here is derived from an EMBL/GenBank/DDBJ whole genome shotgun (WGS) entry which is preliminary data.</text>
</comment>
<dbReference type="InterPro" id="IPR036869">
    <property type="entry name" value="J_dom_sf"/>
</dbReference>
<protein>
    <recommendedName>
        <fullName evidence="4">J domain-containing protein</fullName>
    </recommendedName>
</protein>
<name>A0ABP8X974_9PSEU</name>